<reference evidence="19" key="1">
    <citation type="submission" date="2020-01" db="EMBL/GenBank/DDBJ databases">
        <title>Caldichromatium gen. nov., sp. nov., a thermophilic purple sulfur bacterium member of the family Chromatiaceae isolated from Nakabusa hot spring, Japan.</title>
        <authorList>
            <person name="Saini M.K."/>
            <person name="Hanada S."/>
            <person name="Tank M."/>
        </authorList>
    </citation>
    <scope>NUCLEOTIDE SEQUENCE [LARGE SCALE GENOMIC DNA]</scope>
    <source>
        <strain evidence="19">No.7</strain>
    </source>
</reference>
<dbReference type="Pfam" id="PF02518">
    <property type="entry name" value="HATPase_c"/>
    <property type="match status" value="1"/>
</dbReference>
<dbReference type="AlphaFoldDB" id="A0A6G7VB24"/>
<keyword evidence="11" id="KW-0902">Two-component regulatory system</keyword>
<keyword evidence="10 15" id="KW-1133">Transmembrane helix</keyword>
<keyword evidence="5" id="KW-0808">Transferase</keyword>
<evidence type="ECO:0000256" key="12">
    <source>
        <dbReference type="ARBA" id="ARBA00023136"/>
    </source>
</evidence>
<keyword evidence="9" id="KW-0067">ATP-binding</keyword>
<evidence type="ECO:0000313" key="19">
    <source>
        <dbReference type="Proteomes" id="UP000502699"/>
    </source>
</evidence>
<protein>
    <recommendedName>
        <fullName evidence="3">histidine kinase</fullName>
        <ecNumber evidence="3">2.7.13.3</ecNumber>
    </recommendedName>
</protein>
<dbReference type="GO" id="GO:0016020">
    <property type="term" value="C:membrane"/>
    <property type="evidence" value="ECO:0007669"/>
    <property type="project" value="UniProtKB-SubCell"/>
</dbReference>
<dbReference type="InterPro" id="IPR004358">
    <property type="entry name" value="Sig_transdc_His_kin-like_C"/>
</dbReference>
<dbReference type="CDD" id="cd00082">
    <property type="entry name" value="HisKA"/>
    <property type="match status" value="1"/>
</dbReference>
<dbReference type="InterPro" id="IPR036097">
    <property type="entry name" value="HisK_dim/P_sf"/>
</dbReference>
<proteinExistence type="predicted"/>
<dbReference type="SUPFAM" id="SSF47384">
    <property type="entry name" value="Homodimeric domain of signal transducing histidine kinase"/>
    <property type="match status" value="1"/>
</dbReference>
<dbReference type="CDD" id="cd00130">
    <property type="entry name" value="PAS"/>
    <property type="match status" value="1"/>
</dbReference>
<dbReference type="SUPFAM" id="SSF55785">
    <property type="entry name" value="PYP-like sensor domain (PAS domain)"/>
    <property type="match status" value="1"/>
</dbReference>
<evidence type="ECO:0000256" key="10">
    <source>
        <dbReference type="ARBA" id="ARBA00022989"/>
    </source>
</evidence>
<accession>A0A6G7VB24</accession>
<organism evidence="18 19">
    <name type="scientific">Caldichromatium japonicum</name>
    <dbReference type="NCBI Taxonomy" id="2699430"/>
    <lineage>
        <taxon>Bacteria</taxon>
        <taxon>Pseudomonadati</taxon>
        <taxon>Pseudomonadota</taxon>
        <taxon>Gammaproteobacteria</taxon>
        <taxon>Chromatiales</taxon>
        <taxon>Chromatiaceae</taxon>
        <taxon>Caldichromatium</taxon>
    </lineage>
</organism>
<dbReference type="Pfam" id="PF08447">
    <property type="entry name" value="PAS_3"/>
    <property type="match status" value="1"/>
</dbReference>
<keyword evidence="13" id="KW-0175">Coiled coil</keyword>
<feature type="domain" description="PAS" evidence="17">
    <location>
        <begin position="160"/>
        <end position="230"/>
    </location>
</feature>
<evidence type="ECO:0000256" key="15">
    <source>
        <dbReference type="SAM" id="Phobius"/>
    </source>
</evidence>
<dbReference type="FunFam" id="1.10.287.130:FF:000004">
    <property type="entry name" value="Ethylene receptor 1"/>
    <property type="match status" value="1"/>
</dbReference>
<dbReference type="InterPro" id="IPR003594">
    <property type="entry name" value="HATPase_dom"/>
</dbReference>
<keyword evidence="19" id="KW-1185">Reference proteome</keyword>
<feature type="coiled-coil region" evidence="13">
    <location>
        <begin position="277"/>
        <end position="304"/>
    </location>
</feature>
<dbReference type="SMART" id="SM00091">
    <property type="entry name" value="PAS"/>
    <property type="match status" value="1"/>
</dbReference>
<evidence type="ECO:0000256" key="6">
    <source>
        <dbReference type="ARBA" id="ARBA00022692"/>
    </source>
</evidence>
<dbReference type="FunFam" id="3.30.565.10:FF:000010">
    <property type="entry name" value="Sensor histidine kinase RcsC"/>
    <property type="match status" value="1"/>
</dbReference>
<evidence type="ECO:0000256" key="4">
    <source>
        <dbReference type="ARBA" id="ARBA00022553"/>
    </source>
</evidence>
<dbReference type="InterPro" id="IPR003661">
    <property type="entry name" value="HisK_dim/P_dom"/>
</dbReference>
<dbReference type="KEGG" id="cjap:GWK36_03895"/>
<dbReference type="Gene3D" id="3.30.565.10">
    <property type="entry name" value="Histidine kinase-like ATPase, C-terminal domain"/>
    <property type="match status" value="1"/>
</dbReference>
<dbReference type="PANTHER" id="PTHR43047">
    <property type="entry name" value="TWO-COMPONENT HISTIDINE PROTEIN KINASE"/>
    <property type="match status" value="1"/>
</dbReference>
<dbReference type="GO" id="GO:0000155">
    <property type="term" value="F:phosphorelay sensor kinase activity"/>
    <property type="evidence" value="ECO:0007669"/>
    <property type="project" value="InterPro"/>
</dbReference>
<evidence type="ECO:0000256" key="3">
    <source>
        <dbReference type="ARBA" id="ARBA00012438"/>
    </source>
</evidence>
<dbReference type="Proteomes" id="UP000502699">
    <property type="component" value="Chromosome"/>
</dbReference>
<dbReference type="RefSeq" id="WP_166270041.1">
    <property type="nucleotide sequence ID" value="NZ_CP048029.1"/>
</dbReference>
<name>A0A6G7VB24_9GAMM</name>
<dbReference type="SMART" id="SM00388">
    <property type="entry name" value="HisKA"/>
    <property type="match status" value="1"/>
</dbReference>
<sequence length="665" mass="73884">MVFASPSCRPVHSPWPRRWLLSGLAVFLSADLTFAWQEAQDSYAVGGFSDALYHLGTLMMMTAAYLETRSQERAVLHPSARPWSWTLTVLPYLAIAAVYALVVATAFGWSPVHRSAAELHQTLVILILSGSLLTVLSMIRQAIAIGEAARLRTQQTIEQRERRFAALARYASDLVLLVDAELRPQFISQSCERILGWQSPAVDTISLFELIHPDDRQRAAQLLAKALSTQEIPLLAVWRMQRRTDGTWRHIEMLITNLSHSPDIGGLVLNGRDVTERQRYEQALERARAAAESANRARDAFLANMSHEIRTPMQAITGLIGLVLESPLAPQQRNYLERIQTASHSLLDLLNDILDYSKLEAGRMVLESVPLCIHTLLERTRSLFEIQAERKGLIFEIYIDPALPKWLTGDPLRLLQVLNNLVGNAIKFTHQGGVWVEVDCLEQTATAARLEFRVRDTGIGLDPDQVAHLFEAFQQADASITRQYGGSGLGLSICRRLVELMGGEIGVESLPGQGSTFWFRMVFKGVEPASAREDEERSLTAVPKVSPALASQATDPGSFAPGPDPASEALSLGDIQRPSPQQPTTPLDWSAFADQLDELDRLLAAHNSRARHLNRQLLSRLSGTSWEAAYTPIAQAIAILDFDGARRHLQGLFKFRPQHTKTSEL</sequence>
<feature type="transmembrane region" description="Helical" evidence="15">
    <location>
        <begin position="89"/>
        <end position="110"/>
    </location>
</feature>
<feature type="transmembrane region" description="Helical" evidence="15">
    <location>
        <begin position="122"/>
        <end position="143"/>
    </location>
</feature>
<keyword evidence="8" id="KW-0418">Kinase</keyword>
<dbReference type="EMBL" id="CP048029">
    <property type="protein sequence ID" value="QIK37273.1"/>
    <property type="molecule type" value="Genomic_DNA"/>
</dbReference>
<dbReference type="GO" id="GO:0005524">
    <property type="term" value="F:ATP binding"/>
    <property type="evidence" value="ECO:0007669"/>
    <property type="project" value="UniProtKB-KW"/>
</dbReference>
<feature type="region of interest" description="Disordered" evidence="14">
    <location>
        <begin position="530"/>
        <end position="586"/>
    </location>
</feature>
<feature type="domain" description="Histidine kinase" evidence="16">
    <location>
        <begin position="304"/>
        <end position="525"/>
    </location>
</feature>
<dbReference type="Gene3D" id="1.10.287.130">
    <property type="match status" value="1"/>
</dbReference>
<evidence type="ECO:0000313" key="18">
    <source>
        <dbReference type="EMBL" id="QIK37273.1"/>
    </source>
</evidence>
<keyword evidence="6 15" id="KW-0812">Transmembrane</keyword>
<dbReference type="Gene3D" id="3.30.450.20">
    <property type="entry name" value="PAS domain"/>
    <property type="match status" value="1"/>
</dbReference>
<keyword evidence="7" id="KW-0547">Nucleotide-binding</keyword>
<evidence type="ECO:0000256" key="9">
    <source>
        <dbReference type="ARBA" id="ARBA00022840"/>
    </source>
</evidence>
<gene>
    <name evidence="18" type="ORF">GWK36_03895</name>
</gene>
<keyword evidence="4" id="KW-0597">Phosphoprotein</keyword>
<dbReference type="PANTHER" id="PTHR43047:SF64">
    <property type="entry name" value="HISTIDINE KINASE CONTAINING CHEY-HOMOLOGOUS RECEIVER DOMAIN AND PAS DOMAIN-RELATED"/>
    <property type="match status" value="1"/>
</dbReference>
<dbReference type="InterPro" id="IPR005467">
    <property type="entry name" value="His_kinase_dom"/>
</dbReference>
<dbReference type="EC" id="2.7.13.3" evidence="3"/>
<dbReference type="InterPro" id="IPR035965">
    <property type="entry name" value="PAS-like_dom_sf"/>
</dbReference>
<dbReference type="SUPFAM" id="SSF55874">
    <property type="entry name" value="ATPase domain of HSP90 chaperone/DNA topoisomerase II/histidine kinase"/>
    <property type="match status" value="1"/>
</dbReference>
<evidence type="ECO:0000259" key="16">
    <source>
        <dbReference type="PROSITE" id="PS50109"/>
    </source>
</evidence>
<evidence type="ECO:0000256" key="14">
    <source>
        <dbReference type="SAM" id="MobiDB-lite"/>
    </source>
</evidence>
<dbReference type="SMART" id="SM00387">
    <property type="entry name" value="HATPase_c"/>
    <property type="match status" value="1"/>
</dbReference>
<comment type="catalytic activity">
    <reaction evidence="1">
        <text>ATP + protein L-histidine = ADP + protein N-phospho-L-histidine.</text>
        <dbReference type="EC" id="2.7.13.3"/>
    </reaction>
</comment>
<dbReference type="InterPro" id="IPR036890">
    <property type="entry name" value="HATPase_C_sf"/>
</dbReference>
<evidence type="ECO:0000256" key="8">
    <source>
        <dbReference type="ARBA" id="ARBA00022777"/>
    </source>
</evidence>
<keyword evidence="12 15" id="KW-0472">Membrane</keyword>
<dbReference type="CDD" id="cd16922">
    <property type="entry name" value="HATPase_EvgS-ArcB-TorS-like"/>
    <property type="match status" value="1"/>
</dbReference>
<dbReference type="NCBIfam" id="TIGR00229">
    <property type="entry name" value="sensory_box"/>
    <property type="match status" value="1"/>
</dbReference>
<evidence type="ECO:0000256" key="13">
    <source>
        <dbReference type="SAM" id="Coils"/>
    </source>
</evidence>
<evidence type="ECO:0000256" key="5">
    <source>
        <dbReference type="ARBA" id="ARBA00022679"/>
    </source>
</evidence>
<evidence type="ECO:0000256" key="2">
    <source>
        <dbReference type="ARBA" id="ARBA00004370"/>
    </source>
</evidence>
<dbReference type="InterPro" id="IPR000014">
    <property type="entry name" value="PAS"/>
</dbReference>
<evidence type="ECO:0000259" key="17">
    <source>
        <dbReference type="PROSITE" id="PS50112"/>
    </source>
</evidence>
<dbReference type="Pfam" id="PF00512">
    <property type="entry name" value="HisKA"/>
    <property type="match status" value="1"/>
</dbReference>
<dbReference type="InterPro" id="IPR013655">
    <property type="entry name" value="PAS_fold_3"/>
</dbReference>
<evidence type="ECO:0000256" key="1">
    <source>
        <dbReference type="ARBA" id="ARBA00000085"/>
    </source>
</evidence>
<comment type="subcellular location">
    <subcellularLocation>
        <location evidence="2">Membrane</location>
    </subcellularLocation>
</comment>
<evidence type="ECO:0000256" key="11">
    <source>
        <dbReference type="ARBA" id="ARBA00023012"/>
    </source>
</evidence>
<dbReference type="PROSITE" id="PS50109">
    <property type="entry name" value="HIS_KIN"/>
    <property type="match status" value="1"/>
</dbReference>
<dbReference type="PRINTS" id="PR00344">
    <property type="entry name" value="BCTRLSENSOR"/>
</dbReference>
<dbReference type="PROSITE" id="PS50112">
    <property type="entry name" value="PAS"/>
    <property type="match status" value="1"/>
</dbReference>
<evidence type="ECO:0000256" key="7">
    <source>
        <dbReference type="ARBA" id="ARBA00022741"/>
    </source>
</evidence>